<evidence type="ECO:0000313" key="1">
    <source>
        <dbReference type="EMBL" id="VUZ54470.1"/>
    </source>
</evidence>
<gene>
    <name evidence="1" type="ORF">WMSIL1_LOCUS12529</name>
</gene>
<evidence type="ECO:0000313" key="2">
    <source>
        <dbReference type="Proteomes" id="UP000321570"/>
    </source>
</evidence>
<reference evidence="1 2" key="1">
    <citation type="submission" date="2019-07" db="EMBL/GenBank/DDBJ databases">
        <authorList>
            <person name="Jastrzebski P J."/>
            <person name="Paukszto L."/>
            <person name="Jastrzebski P J."/>
        </authorList>
    </citation>
    <scope>NUCLEOTIDE SEQUENCE [LARGE SCALE GENOMIC DNA]</scope>
    <source>
        <strain evidence="1 2">WMS-il1</strain>
    </source>
</reference>
<dbReference type="AlphaFoldDB" id="A0A564Z4U5"/>
<organism evidence="1 2">
    <name type="scientific">Hymenolepis diminuta</name>
    <name type="common">Rat tapeworm</name>
    <dbReference type="NCBI Taxonomy" id="6216"/>
    <lineage>
        <taxon>Eukaryota</taxon>
        <taxon>Metazoa</taxon>
        <taxon>Spiralia</taxon>
        <taxon>Lophotrochozoa</taxon>
        <taxon>Platyhelminthes</taxon>
        <taxon>Cestoda</taxon>
        <taxon>Eucestoda</taxon>
        <taxon>Cyclophyllidea</taxon>
        <taxon>Hymenolepididae</taxon>
        <taxon>Hymenolepis</taxon>
    </lineage>
</organism>
<keyword evidence="2" id="KW-1185">Reference proteome</keyword>
<sequence>MVPKPHKFTRRDRLQGSILQERSPLTCQPLHKFHWGLLNFNPSTMNCGRRGYQKQHSMKLNICNLLAVNDNNQAAEQPPIAVDYLLFVNPNSVLPGLSPAVPFYNVRQSITPAQSSSKDTVQPSSLSA</sequence>
<dbReference type="Proteomes" id="UP000321570">
    <property type="component" value="Unassembled WGS sequence"/>
</dbReference>
<protein>
    <submittedName>
        <fullName evidence="1">Uncharacterized protein</fullName>
    </submittedName>
</protein>
<name>A0A564Z4U5_HYMDI</name>
<proteinExistence type="predicted"/>
<dbReference type="EMBL" id="CABIJS010000654">
    <property type="protein sequence ID" value="VUZ54470.1"/>
    <property type="molecule type" value="Genomic_DNA"/>
</dbReference>
<accession>A0A564Z4U5</accession>